<gene>
    <name evidence="1" type="ORF">GYMLUDRAFT_253670</name>
</gene>
<dbReference type="EMBL" id="KN835086">
    <property type="protein sequence ID" value="KIK49708.1"/>
    <property type="molecule type" value="Genomic_DNA"/>
</dbReference>
<dbReference type="HOGENOM" id="CLU_756609_0_0_1"/>
<dbReference type="OrthoDB" id="3060192at2759"/>
<evidence type="ECO:0000313" key="2">
    <source>
        <dbReference type="Proteomes" id="UP000053593"/>
    </source>
</evidence>
<evidence type="ECO:0008006" key="3">
    <source>
        <dbReference type="Google" id="ProtNLM"/>
    </source>
</evidence>
<protein>
    <recommendedName>
        <fullName evidence="3">Zinc finger PHD-type domain-containing protein</fullName>
    </recommendedName>
</protein>
<keyword evidence="2" id="KW-1185">Reference proteome</keyword>
<sequence>MAWFSAVISPGNDYNSNTACRDYFTAQMQSIWICNSHVRIDASHHLTACIQLSQHLVQKFEGDFGEYFRSKTNIGTIARGSAQTVCWRKDNARGEMYCSGKPILVEFFSKLPVLLTFEPNSTQWNFPKVLYPSTQKHGKKTGLVYDLVGRIFTNGSHFIGHYALPTSNNRVSIFTYDGMKHYGYSQLEHGGTVDKLLAGSCPPVPAGFYSHIVMYHLRGGPAAQKEYFSTQASATLQKLHVDLSTEVPTYTHSDFQQMEQSEIALWKQAHSTEYCKKNDISAHDKKSALTHATPTVPIDVVNATSNKGNGLDSDIDQMSSSPAPSDSAHILCWCGIESDGHRAGIEQIIVKCEDCERYTHLACLVE</sequence>
<dbReference type="AlphaFoldDB" id="A0A0D0C4G2"/>
<evidence type="ECO:0000313" key="1">
    <source>
        <dbReference type="EMBL" id="KIK49708.1"/>
    </source>
</evidence>
<organism evidence="1 2">
    <name type="scientific">Collybiopsis luxurians FD-317 M1</name>
    <dbReference type="NCBI Taxonomy" id="944289"/>
    <lineage>
        <taxon>Eukaryota</taxon>
        <taxon>Fungi</taxon>
        <taxon>Dikarya</taxon>
        <taxon>Basidiomycota</taxon>
        <taxon>Agaricomycotina</taxon>
        <taxon>Agaricomycetes</taxon>
        <taxon>Agaricomycetidae</taxon>
        <taxon>Agaricales</taxon>
        <taxon>Marasmiineae</taxon>
        <taxon>Omphalotaceae</taxon>
        <taxon>Collybiopsis</taxon>
        <taxon>Collybiopsis luxurians</taxon>
    </lineage>
</organism>
<proteinExistence type="predicted"/>
<dbReference type="Proteomes" id="UP000053593">
    <property type="component" value="Unassembled WGS sequence"/>
</dbReference>
<reference evidence="1 2" key="1">
    <citation type="submission" date="2014-04" db="EMBL/GenBank/DDBJ databases">
        <title>Evolutionary Origins and Diversification of the Mycorrhizal Mutualists.</title>
        <authorList>
            <consortium name="DOE Joint Genome Institute"/>
            <consortium name="Mycorrhizal Genomics Consortium"/>
            <person name="Kohler A."/>
            <person name="Kuo A."/>
            <person name="Nagy L.G."/>
            <person name="Floudas D."/>
            <person name="Copeland A."/>
            <person name="Barry K.W."/>
            <person name="Cichocki N."/>
            <person name="Veneault-Fourrey C."/>
            <person name="LaButti K."/>
            <person name="Lindquist E.A."/>
            <person name="Lipzen A."/>
            <person name="Lundell T."/>
            <person name="Morin E."/>
            <person name="Murat C."/>
            <person name="Riley R."/>
            <person name="Ohm R."/>
            <person name="Sun H."/>
            <person name="Tunlid A."/>
            <person name="Henrissat B."/>
            <person name="Grigoriev I.V."/>
            <person name="Hibbett D.S."/>
            <person name="Martin F."/>
        </authorList>
    </citation>
    <scope>NUCLEOTIDE SEQUENCE [LARGE SCALE GENOMIC DNA]</scope>
    <source>
        <strain evidence="1 2">FD-317 M1</strain>
    </source>
</reference>
<accession>A0A0D0C4G2</accession>
<name>A0A0D0C4G2_9AGAR</name>